<organism evidence="2 3">
    <name type="scientific">Hymenoscyphus albidus</name>
    <dbReference type="NCBI Taxonomy" id="595503"/>
    <lineage>
        <taxon>Eukaryota</taxon>
        <taxon>Fungi</taxon>
        <taxon>Dikarya</taxon>
        <taxon>Ascomycota</taxon>
        <taxon>Pezizomycotina</taxon>
        <taxon>Leotiomycetes</taxon>
        <taxon>Helotiales</taxon>
        <taxon>Helotiaceae</taxon>
        <taxon>Hymenoscyphus</taxon>
    </lineage>
</organism>
<evidence type="ECO:0000313" key="2">
    <source>
        <dbReference type="EMBL" id="CAG8974273.1"/>
    </source>
</evidence>
<accession>A0A9N9LHS8</accession>
<evidence type="ECO:0000256" key="1">
    <source>
        <dbReference type="SAM" id="MobiDB-lite"/>
    </source>
</evidence>
<proteinExistence type="predicted"/>
<keyword evidence="3" id="KW-1185">Reference proteome</keyword>
<feature type="region of interest" description="Disordered" evidence="1">
    <location>
        <begin position="254"/>
        <end position="274"/>
    </location>
</feature>
<evidence type="ECO:0000313" key="3">
    <source>
        <dbReference type="Proteomes" id="UP000701801"/>
    </source>
</evidence>
<dbReference type="EMBL" id="CAJVRM010000097">
    <property type="protein sequence ID" value="CAG8974273.1"/>
    <property type="molecule type" value="Genomic_DNA"/>
</dbReference>
<reference evidence="2" key="1">
    <citation type="submission" date="2021-07" db="EMBL/GenBank/DDBJ databases">
        <authorList>
            <person name="Durling M."/>
        </authorList>
    </citation>
    <scope>NUCLEOTIDE SEQUENCE</scope>
</reference>
<comment type="caution">
    <text evidence="2">The sequence shown here is derived from an EMBL/GenBank/DDBJ whole genome shotgun (WGS) entry which is preliminary data.</text>
</comment>
<dbReference type="OrthoDB" id="5316527at2759"/>
<dbReference type="Proteomes" id="UP000701801">
    <property type="component" value="Unassembled WGS sequence"/>
</dbReference>
<name>A0A9N9LHS8_9HELO</name>
<sequence length="393" mass="45082">MFRYTRPRLGLFSTTRLPLRLEAQKQQGKVLNLQRVEMRRKGISAKAVILGVFTTYVCFQVFDRLVFGLLEDKIEGLPEPEEEDNKALFIPFPGTAKEVRPPPYRGTDPEWQEFIKFSKDRPLQDRVRDELAQYVRRLAEQHPFFQASRMGKNLKLRRCWLDVDFPQHPPPEFVRSGIEISDDAISWITAPVESTIVFRNNRLMRPTAVAKSIWEFTKVVYKVESQRIAGMLGIQSQSPPLSSIDQMLARQQQMLNGSGKDPQGSSQVPGATVDGKSSVIKVDAPVMAGSEQKDPNEAEVDIMQKAMLANQQRFLAPLKAFKQKLRQTWRRIPDYPPRGSILMTGMVELESTAAYFVFDVRAAWNPKERAYDQRSMFLTLRRFQMKKQGPTGK</sequence>
<dbReference type="AlphaFoldDB" id="A0A9N9LHS8"/>
<protein>
    <submittedName>
        <fullName evidence="2">Uncharacterized protein</fullName>
    </submittedName>
</protein>
<gene>
    <name evidence="2" type="ORF">HYALB_00008969</name>
</gene>